<name>A0A5N5V2X0_MYCPH</name>
<dbReference type="EMBL" id="ANBP01000013">
    <property type="protein sequence ID" value="KAB7756253.1"/>
    <property type="molecule type" value="Genomic_DNA"/>
</dbReference>
<evidence type="ECO:0000313" key="2">
    <source>
        <dbReference type="EMBL" id="KAB7756253.1"/>
    </source>
</evidence>
<accession>A0A5N5V2X0</accession>
<organism evidence="2 3">
    <name type="scientific">Mycolicibacterium phlei DSM 43239 = CCUG 21000</name>
    <dbReference type="NCBI Taxonomy" id="1226750"/>
    <lineage>
        <taxon>Bacteria</taxon>
        <taxon>Bacillati</taxon>
        <taxon>Actinomycetota</taxon>
        <taxon>Actinomycetes</taxon>
        <taxon>Mycobacteriales</taxon>
        <taxon>Mycobacteriaceae</taxon>
        <taxon>Mycolicibacterium</taxon>
    </lineage>
</organism>
<dbReference type="Pfam" id="PF02627">
    <property type="entry name" value="CMD"/>
    <property type="match status" value="1"/>
</dbReference>
<keyword evidence="3" id="KW-1185">Reference proteome</keyword>
<proteinExistence type="predicted"/>
<dbReference type="AlphaFoldDB" id="A0A5N5V2X0"/>
<dbReference type="Gene3D" id="1.20.1290.10">
    <property type="entry name" value="AhpD-like"/>
    <property type="match status" value="1"/>
</dbReference>
<dbReference type="GO" id="GO:0051920">
    <property type="term" value="F:peroxiredoxin activity"/>
    <property type="evidence" value="ECO:0007669"/>
    <property type="project" value="InterPro"/>
</dbReference>
<gene>
    <name evidence="2" type="ORF">MPHL21000_12190</name>
</gene>
<dbReference type="InterPro" id="IPR003779">
    <property type="entry name" value="CMD-like"/>
</dbReference>
<dbReference type="Proteomes" id="UP000325690">
    <property type="component" value="Unassembled WGS sequence"/>
</dbReference>
<evidence type="ECO:0000259" key="1">
    <source>
        <dbReference type="Pfam" id="PF02627"/>
    </source>
</evidence>
<sequence length="198" mass="22146">MAKYENLILIAESRQEGAVVRVPPLPADEWDEEVYDALSSMSPERRNPQDAGNLLATLVRHPKLTRAFLRFNFHLLYGSTLPARLRELAVLRVAHLAGCEYEWRHHVPMGREVGLTDDAIEALQRGEAADDLDRAVLRAVDELRTSSTVSDATWAALSEHLEERQLMDLVFTIGCYGALAMAINAFGVEPDAENHAER</sequence>
<dbReference type="PANTHER" id="PTHR34846:SF5">
    <property type="entry name" value="CARBOXYMUCONOLACTONE DECARBOXYLASE-LIKE DOMAIN-CONTAINING PROTEIN"/>
    <property type="match status" value="1"/>
</dbReference>
<dbReference type="InterPro" id="IPR029032">
    <property type="entry name" value="AhpD-like"/>
</dbReference>
<reference evidence="2 3" key="1">
    <citation type="submission" date="2012-10" db="EMBL/GenBank/DDBJ databases">
        <title>The draft sequence of the Mycobacterium pheli genome.</title>
        <authorList>
            <person name="Pettersson B.M.F."/>
            <person name="Das S."/>
            <person name="Dasgupta S."/>
            <person name="Bhattacharya A."/>
            <person name="Kirsebom L.A."/>
        </authorList>
    </citation>
    <scope>NUCLEOTIDE SEQUENCE [LARGE SCALE GENOMIC DNA]</scope>
    <source>
        <strain evidence="2 3">CCUG 21000</strain>
    </source>
</reference>
<dbReference type="PANTHER" id="PTHR34846">
    <property type="entry name" value="4-CARBOXYMUCONOLACTONE DECARBOXYLASE FAMILY PROTEIN (AFU_ORTHOLOGUE AFUA_6G11590)"/>
    <property type="match status" value="1"/>
</dbReference>
<evidence type="ECO:0000313" key="3">
    <source>
        <dbReference type="Proteomes" id="UP000325690"/>
    </source>
</evidence>
<comment type="caution">
    <text evidence="2">The sequence shown here is derived from an EMBL/GenBank/DDBJ whole genome shotgun (WGS) entry which is preliminary data.</text>
</comment>
<feature type="domain" description="Carboxymuconolactone decarboxylase-like" evidence="1">
    <location>
        <begin position="62"/>
        <end position="141"/>
    </location>
</feature>
<dbReference type="SUPFAM" id="SSF69118">
    <property type="entry name" value="AhpD-like"/>
    <property type="match status" value="1"/>
</dbReference>
<protein>
    <submittedName>
        <fullName evidence="2">Carboxymuconolactone decarboxylase</fullName>
    </submittedName>
</protein>